<feature type="region of interest" description="Disordered" evidence="1">
    <location>
        <begin position="313"/>
        <end position="347"/>
    </location>
</feature>
<reference evidence="2" key="1">
    <citation type="journal article" date="2023" name="Genome Biol. Evol.">
        <title>Long-read-based Genome Assembly of Drosophila gunungcola Reveals Fewer Chemosensory Genes in Flower-breeding Species.</title>
        <authorList>
            <person name="Negi A."/>
            <person name="Liao B.Y."/>
            <person name="Yeh S.D."/>
        </authorList>
    </citation>
    <scope>NUCLEOTIDE SEQUENCE</scope>
    <source>
        <strain evidence="2">Sukarami</strain>
    </source>
</reference>
<dbReference type="EMBL" id="JAMKOV010000015">
    <property type="protein sequence ID" value="KAI8036623.1"/>
    <property type="molecule type" value="Genomic_DNA"/>
</dbReference>
<accession>A0A9P9YHC0</accession>
<sequence>MFCAESCEHGCNGCNATSSGNVIAPGNGSAQAQSVTVTPQQQFNMCYAPLSMQFDQRFGQQVRGGATAGGNVPGHRMPGGSESKKRFRPIIIDCNVPLPSSFNLDEYNKPMICSCCSQCNGGCLDTYRSAQAVTTCPNPITNSNPNPIQTPPASSFQCQCSPFAGACPGHDAQSAPKAQVCPLPKPPGTNRPEQGMAMAQTISAPAAMPQIFCLTGPTSEGSIHQPDQQPVYFCSLMPVVVPMAPSQQPPQQQLMTSPAQDSQLPPQQLVRYDLPYSQSRSCCEFQLQTPLSFQLFAPMVRFCEPPNPSPVKGAHLPGSLATPSPPVATSSSSVRLPRARSVSPKRSRSCLRSKDLWASGGPTVSAAPSHAPYPSPAQHGAGNVCMKCGNCWHCPRCNCSNCFWHPGLGRAPPRDTR</sequence>
<evidence type="ECO:0000313" key="3">
    <source>
        <dbReference type="Proteomes" id="UP001059596"/>
    </source>
</evidence>
<feature type="region of interest" description="Disordered" evidence="1">
    <location>
        <begin position="63"/>
        <end position="83"/>
    </location>
</feature>
<keyword evidence="3" id="KW-1185">Reference proteome</keyword>
<dbReference type="AlphaFoldDB" id="A0A9P9YHC0"/>
<organism evidence="2 3">
    <name type="scientific">Drosophila gunungcola</name>
    <name type="common">fruit fly</name>
    <dbReference type="NCBI Taxonomy" id="103775"/>
    <lineage>
        <taxon>Eukaryota</taxon>
        <taxon>Metazoa</taxon>
        <taxon>Ecdysozoa</taxon>
        <taxon>Arthropoda</taxon>
        <taxon>Hexapoda</taxon>
        <taxon>Insecta</taxon>
        <taxon>Pterygota</taxon>
        <taxon>Neoptera</taxon>
        <taxon>Endopterygota</taxon>
        <taxon>Diptera</taxon>
        <taxon>Brachycera</taxon>
        <taxon>Muscomorpha</taxon>
        <taxon>Ephydroidea</taxon>
        <taxon>Drosophilidae</taxon>
        <taxon>Drosophila</taxon>
        <taxon>Sophophora</taxon>
    </lineage>
</organism>
<evidence type="ECO:0000256" key="1">
    <source>
        <dbReference type="SAM" id="MobiDB-lite"/>
    </source>
</evidence>
<gene>
    <name evidence="2" type="ORF">M5D96_010424</name>
</gene>
<protein>
    <submittedName>
        <fullName evidence="2">Uncharacterized protein</fullName>
    </submittedName>
</protein>
<dbReference type="Proteomes" id="UP001059596">
    <property type="component" value="Unassembled WGS sequence"/>
</dbReference>
<comment type="caution">
    <text evidence="2">The sequence shown here is derived from an EMBL/GenBank/DDBJ whole genome shotgun (WGS) entry which is preliminary data.</text>
</comment>
<proteinExistence type="predicted"/>
<name>A0A9P9YHC0_9MUSC</name>
<evidence type="ECO:0000313" key="2">
    <source>
        <dbReference type="EMBL" id="KAI8036623.1"/>
    </source>
</evidence>